<dbReference type="STRING" id="1886670.PTI45_03014"/>
<dbReference type="GO" id="GO:0009251">
    <property type="term" value="P:glucan catabolic process"/>
    <property type="evidence" value="ECO:0007669"/>
    <property type="project" value="TreeGrafter"/>
</dbReference>
<evidence type="ECO:0000256" key="1">
    <source>
        <dbReference type="ARBA" id="ARBA00000448"/>
    </source>
</evidence>
<keyword evidence="6 7" id="KW-0326">Glycosidase</keyword>
<keyword evidence="5 7" id="KW-0378">Hydrolase</keyword>
<comment type="catalytic activity">
    <reaction evidence="1">
        <text>Hydrolysis of terminal, non-reducing beta-D-glucosyl residues with release of beta-D-glucose.</text>
        <dbReference type="EC" id="3.2.1.21"/>
    </reaction>
</comment>
<evidence type="ECO:0000313" key="9">
    <source>
        <dbReference type="EMBL" id="ODP27559.1"/>
    </source>
</evidence>
<evidence type="ECO:0000256" key="6">
    <source>
        <dbReference type="ARBA" id="ARBA00023295"/>
    </source>
</evidence>
<dbReference type="InterPro" id="IPR001764">
    <property type="entry name" value="Glyco_hydro_3_N"/>
</dbReference>
<dbReference type="AlphaFoldDB" id="A0A1E3L183"/>
<evidence type="ECO:0000313" key="10">
    <source>
        <dbReference type="Proteomes" id="UP000094578"/>
    </source>
</evidence>
<dbReference type="RefSeq" id="WP_069328413.1">
    <property type="nucleotide sequence ID" value="NZ_MDER01000051.1"/>
</dbReference>
<dbReference type="InterPro" id="IPR002772">
    <property type="entry name" value="Glyco_hydro_3_C"/>
</dbReference>
<dbReference type="EMBL" id="MDER01000051">
    <property type="protein sequence ID" value="ODP27559.1"/>
    <property type="molecule type" value="Genomic_DNA"/>
</dbReference>
<dbReference type="GO" id="GO:0008422">
    <property type="term" value="F:beta-glucosidase activity"/>
    <property type="evidence" value="ECO:0007669"/>
    <property type="project" value="UniProtKB-EC"/>
</dbReference>
<dbReference type="FunFam" id="3.20.20.300:FF:000005">
    <property type="entry name" value="Periplasmic beta-glucosidase"/>
    <property type="match status" value="1"/>
</dbReference>
<dbReference type="InterPro" id="IPR036881">
    <property type="entry name" value="Glyco_hydro_3_C_sf"/>
</dbReference>
<comment type="caution">
    <text evidence="9">The sequence shown here is derived from an EMBL/GenBank/DDBJ whole genome shotgun (WGS) entry which is preliminary data.</text>
</comment>
<evidence type="ECO:0000256" key="4">
    <source>
        <dbReference type="ARBA" id="ARBA00022729"/>
    </source>
</evidence>
<dbReference type="InterPro" id="IPR036962">
    <property type="entry name" value="Glyco_hydro_3_N_sf"/>
</dbReference>
<evidence type="ECO:0000256" key="5">
    <source>
        <dbReference type="ARBA" id="ARBA00022801"/>
    </source>
</evidence>
<keyword evidence="10" id="KW-1185">Reference proteome</keyword>
<dbReference type="Proteomes" id="UP000094578">
    <property type="component" value="Unassembled WGS sequence"/>
</dbReference>
<sequence>MIGIWNSTSQLQSSKWKFLFEVQQESPKPTPQDYSLTVQMEPLPLALDIKHIHVEGNTLKATGSVVVLPHGEGEATIEMVFEEDCFTGFISLPFTGVMKLDGTRGRGQSLSEELINVVAPYHKNDVIERTPENIQAQVEQLLGEMTIAEKIGQMSQCMASDFAFGGDIEAESADVLVEQGRTGSILGAFNSSRVFELQKTAVEKSRLGIPLMFNADVIHGFQTIFPVPLAWSCSWDIEAIRDACAIAAKEATATGITYNHAPMVDIARDARWGRVVEGSGEDPYLGSLIARAQVEGFQGASLFDKETLIACLKHFIAYGASESGRDYNTVDISEWMLRNLYLPPFQAGLQAGAASVMNAFNFYQGIPIAASEVILKDLLRDELGFDGILISDYGAVEEIYTHGVAKDRSEAARLSLNATMDIEMVSQTYEQFLPQLVADGKIQEQQLDDAVRRILTYKYQIGIMDDPFRYVRPDKEVEYHFNENHLQASRELAQKSIVLLKNEAQTLPLHVAESSARIAVIGPFGDSKDLLGPWQFSKYGADTVTLLEGLQAKGIQEDRLLYSEGSKVNESIVGGIERALEVASHADVILLALGENSEMSGEAASRMDITIPEPQQQLAEAIVELAKQSGKAVVLVLTNGRPLVLDWYEQHMDSIVETWFLGSQAGHAIADVLVGDYNPSAKLTMSFPKQVGQVPIYYNHFNTGRPVTAENEHEKYISKYLDGPNDPLYPFGYGLSYSQFEYSTIELSRSTMQRSESIIATVQVTNTSAVAGQEIVQLYIQDLYGSTVRPVKELKGFEKVTLAPGETVQVQFEITEELLKYCNARLQWVAEAGEFKVYIGSNVKHVQVAGFELIEA</sequence>
<reference evidence="9 10" key="1">
    <citation type="submission" date="2016-08" db="EMBL/GenBank/DDBJ databases">
        <title>Genome sequencing of Paenibacillus sp. TI45-13ar, isolated from Korean traditional nuruk.</title>
        <authorList>
            <person name="Kim S.-J."/>
        </authorList>
    </citation>
    <scope>NUCLEOTIDE SEQUENCE [LARGE SCALE GENOMIC DNA]</scope>
    <source>
        <strain evidence="9 10">TI45-13ar</strain>
    </source>
</reference>
<gene>
    <name evidence="9" type="ORF">PTI45_03014</name>
</gene>
<dbReference type="EC" id="3.2.1.21" evidence="3"/>
<evidence type="ECO:0000256" key="3">
    <source>
        <dbReference type="ARBA" id="ARBA00012744"/>
    </source>
</evidence>
<dbReference type="Pfam" id="PF14310">
    <property type="entry name" value="Fn3-like"/>
    <property type="match status" value="1"/>
</dbReference>
<comment type="similarity">
    <text evidence="2 7">Belongs to the glycosyl hydrolase 3 family.</text>
</comment>
<dbReference type="SMART" id="SM01217">
    <property type="entry name" value="Fn3_like"/>
    <property type="match status" value="1"/>
</dbReference>
<proteinExistence type="inferred from homology"/>
<dbReference type="InterPro" id="IPR013783">
    <property type="entry name" value="Ig-like_fold"/>
</dbReference>
<dbReference type="PATRIC" id="fig|1886670.3.peg.3062"/>
<dbReference type="PANTHER" id="PTHR30620:SF16">
    <property type="entry name" value="LYSOSOMAL BETA GLUCOSIDASE"/>
    <property type="match status" value="1"/>
</dbReference>
<dbReference type="PROSITE" id="PS00775">
    <property type="entry name" value="GLYCOSYL_HYDROL_F3"/>
    <property type="match status" value="1"/>
</dbReference>
<keyword evidence="4" id="KW-0732">Signal</keyword>
<dbReference type="Pfam" id="PF00933">
    <property type="entry name" value="Glyco_hydro_3"/>
    <property type="match status" value="1"/>
</dbReference>
<dbReference type="InterPro" id="IPR051915">
    <property type="entry name" value="Cellulose_Degrad_GH3"/>
</dbReference>
<dbReference type="InterPro" id="IPR017853">
    <property type="entry name" value="GH"/>
</dbReference>
<dbReference type="Gene3D" id="3.40.50.1700">
    <property type="entry name" value="Glycoside hydrolase family 3 C-terminal domain"/>
    <property type="match status" value="1"/>
</dbReference>
<dbReference type="SUPFAM" id="SSF52279">
    <property type="entry name" value="Beta-D-glucan exohydrolase, C-terminal domain"/>
    <property type="match status" value="1"/>
</dbReference>
<dbReference type="Gene3D" id="3.20.20.300">
    <property type="entry name" value="Glycoside hydrolase, family 3, N-terminal domain"/>
    <property type="match status" value="1"/>
</dbReference>
<evidence type="ECO:0000256" key="7">
    <source>
        <dbReference type="RuleBase" id="RU361161"/>
    </source>
</evidence>
<evidence type="ECO:0000259" key="8">
    <source>
        <dbReference type="SMART" id="SM01217"/>
    </source>
</evidence>
<dbReference type="Pfam" id="PF01915">
    <property type="entry name" value="Glyco_hydro_3_C"/>
    <property type="match status" value="1"/>
</dbReference>
<protein>
    <recommendedName>
        <fullName evidence="3">beta-glucosidase</fullName>
        <ecNumber evidence="3">3.2.1.21</ecNumber>
    </recommendedName>
</protein>
<dbReference type="SUPFAM" id="SSF51445">
    <property type="entry name" value="(Trans)glycosidases"/>
    <property type="match status" value="1"/>
</dbReference>
<dbReference type="PRINTS" id="PR00133">
    <property type="entry name" value="GLHYDRLASE3"/>
</dbReference>
<dbReference type="PANTHER" id="PTHR30620">
    <property type="entry name" value="PERIPLASMIC BETA-GLUCOSIDASE-RELATED"/>
    <property type="match status" value="1"/>
</dbReference>
<dbReference type="InterPro" id="IPR026891">
    <property type="entry name" value="Fn3-like"/>
</dbReference>
<dbReference type="InterPro" id="IPR019800">
    <property type="entry name" value="Glyco_hydro_3_AS"/>
</dbReference>
<dbReference type="FunFam" id="2.60.40.10:FF:000495">
    <property type="entry name" value="Periplasmic beta-glucosidase"/>
    <property type="match status" value="1"/>
</dbReference>
<name>A0A1E3L183_9BACL</name>
<dbReference type="NCBIfam" id="NF011678">
    <property type="entry name" value="PRK15098.1"/>
    <property type="match status" value="1"/>
</dbReference>
<accession>A0A1E3L183</accession>
<evidence type="ECO:0000256" key="2">
    <source>
        <dbReference type="ARBA" id="ARBA00005336"/>
    </source>
</evidence>
<organism evidence="9 10">
    <name type="scientific">Paenibacillus nuruki</name>
    <dbReference type="NCBI Taxonomy" id="1886670"/>
    <lineage>
        <taxon>Bacteria</taxon>
        <taxon>Bacillati</taxon>
        <taxon>Bacillota</taxon>
        <taxon>Bacilli</taxon>
        <taxon>Bacillales</taxon>
        <taxon>Paenibacillaceae</taxon>
        <taxon>Paenibacillus</taxon>
    </lineage>
</organism>
<dbReference type="Gene3D" id="2.60.40.10">
    <property type="entry name" value="Immunoglobulins"/>
    <property type="match status" value="1"/>
</dbReference>
<feature type="domain" description="Fibronectin type III-like" evidence="8">
    <location>
        <begin position="774"/>
        <end position="843"/>
    </location>
</feature>